<proteinExistence type="inferred from homology"/>
<reference evidence="10" key="1">
    <citation type="submission" date="2017-09" db="EMBL/GenBank/DDBJ databases">
        <authorList>
            <person name="Varghese N."/>
            <person name="Submissions S."/>
        </authorList>
    </citation>
    <scope>NUCLEOTIDE SEQUENCE [LARGE SCALE GENOMIC DNA]</scope>
    <source>
        <strain evidence="10">MSL47</strain>
    </source>
</reference>
<dbReference type="GO" id="GO:0044874">
    <property type="term" value="P:lipoprotein localization to outer membrane"/>
    <property type="evidence" value="ECO:0007669"/>
    <property type="project" value="TreeGrafter"/>
</dbReference>
<accession>A0A285G3D7</accession>
<keyword evidence="5 7" id="KW-1133">Transmembrane helix</keyword>
<evidence type="ECO:0000313" key="10">
    <source>
        <dbReference type="Proteomes" id="UP000219573"/>
    </source>
</evidence>
<evidence type="ECO:0000256" key="4">
    <source>
        <dbReference type="ARBA" id="ARBA00022692"/>
    </source>
</evidence>
<feature type="transmembrane region" description="Helical" evidence="7">
    <location>
        <begin position="315"/>
        <end position="337"/>
    </location>
</feature>
<feature type="domain" description="ABC3 transporter permease C-terminal" evidence="8">
    <location>
        <begin position="265"/>
        <end position="388"/>
    </location>
</feature>
<keyword evidence="6 7" id="KW-0472">Membrane</keyword>
<name>A0A285G3D7_9FIRM</name>
<sequence>MLKIAWRNILRNKRRSLLSLVLILISVAVLFLLRGYFSATYDGLELMAINQYSHLQIAKEGFWNEGSEERKILSSEDINKITKILDAKEEVIDYTNTLEIAGILGTEDRSTIVSGMGIETDNGQNLEIKSGTKLFAGDETRVIVGEGVRKKLHLKVDEWVSIMATTIDGAYNAGSLQLSGSFSVGNDDADSHYIMMPLSFAQTMLNTDGVDNFKVMLSDTELTDSTIQELKREFKREGLAVEVRSWRDLANFYHQVKGLYDTAFFFLSILVFILIFMSILEIMSMSFFERMGEIGTIRAIGTRRSQVFVQLIEEALILGIIGGIVGVALGWGAGVIINNLNITYTPPSSGAVPLYIKLALNNGITPFFIIILATTLSALYPALKASRLKVVEMLRHV</sequence>
<comment type="similarity">
    <text evidence="2">Belongs to the ABC-4 integral membrane protein family. LolC/E subfamily.</text>
</comment>
<gene>
    <name evidence="9" type="ORF">SAMN06265827_10463</name>
</gene>
<dbReference type="PANTHER" id="PTHR30489:SF0">
    <property type="entry name" value="LIPOPROTEIN-RELEASING SYSTEM TRANSMEMBRANE PROTEIN LOLE"/>
    <property type="match status" value="1"/>
</dbReference>
<dbReference type="InterPro" id="IPR051447">
    <property type="entry name" value="Lipoprotein-release_system"/>
</dbReference>
<dbReference type="GO" id="GO:0098797">
    <property type="term" value="C:plasma membrane protein complex"/>
    <property type="evidence" value="ECO:0007669"/>
    <property type="project" value="TreeGrafter"/>
</dbReference>
<feature type="transmembrane region" description="Helical" evidence="7">
    <location>
        <begin position="364"/>
        <end position="383"/>
    </location>
</feature>
<dbReference type="Pfam" id="PF02687">
    <property type="entry name" value="FtsX"/>
    <property type="match status" value="1"/>
</dbReference>
<dbReference type="PANTHER" id="PTHR30489">
    <property type="entry name" value="LIPOPROTEIN-RELEASING SYSTEM TRANSMEMBRANE PROTEIN LOLE"/>
    <property type="match status" value="1"/>
</dbReference>
<dbReference type="AlphaFoldDB" id="A0A285G3D7"/>
<evidence type="ECO:0000256" key="2">
    <source>
        <dbReference type="ARBA" id="ARBA00005236"/>
    </source>
</evidence>
<protein>
    <submittedName>
        <fullName evidence="9">Putative ABC transport system permease protein</fullName>
    </submittedName>
</protein>
<dbReference type="EMBL" id="OBDZ01000004">
    <property type="protein sequence ID" value="SNY17046.1"/>
    <property type="molecule type" value="Genomic_DNA"/>
</dbReference>
<dbReference type="InterPro" id="IPR003838">
    <property type="entry name" value="ABC3_permease_C"/>
</dbReference>
<keyword evidence="10" id="KW-1185">Reference proteome</keyword>
<evidence type="ECO:0000256" key="1">
    <source>
        <dbReference type="ARBA" id="ARBA00004651"/>
    </source>
</evidence>
<keyword evidence="4 7" id="KW-0812">Transmembrane</keyword>
<evidence type="ECO:0000256" key="3">
    <source>
        <dbReference type="ARBA" id="ARBA00022475"/>
    </source>
</evidence>
<keyword evidence="3" id="KW-1003">Cell membrane</keyword>
<dbReference type="RefSeq" id="WP_097016712.1">
    <property type="nucleotide sequence ID" value="NZ_OBDZ01000004.1"/>
</dbReference>
<evidence type="ECO:0000256" key="7">
    <source>
        <dbReference type="SAM" id="Phobius"/>
    </source>
</evidence>
<feature type="transmembrane region" description="Helical" evidence="7">
    <location>
        <begin position="263"/>
        <end position="288"/>
    </location>
</feature>
<dbReference type="Proteomes" id="UP000219573">
    <property type="component" value="Unassembled WGS sequence"/>
</dbReference>
<comment type="subcellular location">
    <subcellularLocation>
        <location evidence="1">Cell membrane</location>
        <topology evidence="1">Multi-pass membrane protein</topology>
    </subcellularLocation>
</comment>
<evidence type="ECO:0000259" key="8">
    <source>
        <dbReference type="Pfam" id="PF02687"/>
    </source>
</evidence>
<dbReference type="OrthoDB" id="305702at2"/>
<evidence type="ECO:0000256" key="5">
    <source>
        <dbReference type="ARBA" id="ARBA00022989"/>
    </source>
</evidence>
<evidence type="ECO:0000313" key="9">
    <source>
        <dbReference type="EMBL" id="SNY17046.1"/>
    </source>
</evidence>
<organism evidence="9 10">
    <name type="scientific">Orenia metallireducens</name>
    <dbReference type="NCBI Taxonomy" id="1413210"/>
    <lineage>
        <taxon>Bacteria</taxon>
        <taxon>Bacillati</taxon>
        <taxon>Bacillota</taxon>
        <taxon>Clostridia</taxon>
        <taxon>Halanaerobiales</taxon>
        <taxon>Halobacteroidaceae</taxon>
        <taxon>Orenia</taxon>
    </lineage>
</organism>
<evidence type="ECO:0000256" key="6">
    <source>
        <dbReference type="ARBA" id="ARBA00023136"/>
    </source>
</evidence>